<accession>A0A2G9RUA2</accession>
<gene>
    <name evidence="1" type="ORF">AB205_0092690</name>
</gene>
<proteinExistence type="predicted"/>
<dbReference type="Proteomes" id="UP000228934">
    <property type="component" value="Unassembled WGS sequence"/>
</dbReference>
<dbReference type="EMBL" id="KV931062">
    <property type="protein sequence ID" value="PIO31424.1"/>
    <property type="molecule type" value="Genomic_DNA"/>
</dbReference>
<organism evidence="1 2">
    <name type="scientific">Aquarana catesbeiana</name>
    <name type="common">American bullfrog</name>
    <name type="synonym">Rana catesbeiana</name>
    <dbReference type="NCBI Taxonomy" id="8400"/>
    <lineage>
        <taxon>Eukaryota</taxon>
        <taxon>Metazoa</taxon>
        <taxon>Chordata</taxon>
        <taxon>Craniata</taxon>
        <taxon>Vertebrata</taxon>
        <taxon>Euteleostomi</taxon>
        <taxon>Amphibia</taxon>
        <taxon>Batrachia</taxon>
        <taxon>Anura</taxon>
        <taxon>Neobatrachia</taxon>
        <taxon>Ranoidea</taxon>
        <taxon>Ranidae</taxon>
        <taxon>Aquarana</taxon>
    </lineage>
</organism>
<name>A0A2G9RUA2_AQUCT</name>
<reference evidence="2" key="1">
    <citation type="journal article" date="2017" name="Nat. Commun.">
        <title>The North American bullfrog draft genome provides insight into hormonal regulation of long noncoding RNA.</title>
        <authorList>
            <person name="Hammond S.A."/>
            <person name="Warren R.L."/>
            <person name="Vandervalk B.P."/>
            <person name="Kucuk E."/>
            <person name="Khan H."/>
            <person name="Gibb E.A."/>
            <person name="Pandoh P."/>
            <person name="Kirk H."/>
            <person name="Zhao Y."/>
            <person name="Jones M."/>
            <person name="Mungall A.J."/>
            <person name="Coope R."/>
            <person name="Pleasance S."/>
            <person name="Moore R.A."/>
            <person name="Holt R.A."/>
            <person name="Round J.M."/>
            <person name="Ohora S."/>
            <person name="Walle B.V."/>
            <person name="Veldhoen N."/>
            <person name="Helbing C.C."/>
            <person name="Birol I."/>
        </authorList>
    </citation>
    <scope>NUCLEOTIDE SEQUENCE [LARGE SCALE GENOMIC DNA]</scope>
</reference>
<sequence length="86" mass="9508">MGKSLIGCRKAAHTMYSHRLILFYCLIFSKSGSSNSSSSSSIITSIVRPPRVSFFFIGPSASLMCAHWYERQSDVVGEPFTLAIKN</sequence>
<dbReference type="AlphaFoldDB" id="A0A2G9RUA2"/>
<protein>
    <submittedName>
        <fullName evidence="1">Uncharacterized protein</fullName>
    </submittedName>
</protein>
<evidence type="ECO:0000313" key="1">
    <source>
        <dbReference type="EMBL" id="PIO31424.1"/>
    </source>
</evidence>
<evidence type="ECO:0000313" key="2">
    <source>
        <dbReference type="Proteomes" id="UP000228934"/>
    </source>
</evidence>
<keyword evidence="2" id="KW-1185">Reference proteome</keyword>